<reference evidence="3 4" key="1">
    <citation type="submission" date="2020-04" db="EMBL/GenBank/DDBJ databases">
        <title>Knoellia sp. isolate from air conditioner.</title>
        <authorList>
            <person name="Chea S."/>
            <person name="Kim D.-U."/>
        </authorList>
    </citation>
    <scope>NUCLEOTIDE SEQUENCE [LARGE SCALE GENOMIC DNA]</scope>
    <source>
        <strain evidence="3 4">DB2414S</strain>
    </source>
</reference>
<dbReference type="PANTHER" id="PTHR43566:SF2">
    <property type="entry name" value="DUF4143 DOMAIN-CONTAINING PROTEIN"/>
    <property type="match status" value="1"/>
</dbReference>
<name>A0A849HDG3_9MICO</name>
<dbReference type="Pfam" id="PF13173">
    <property type="entry name" value="AAA_14"/>
    <property type="match status" value="1"/>
</dbReference>
<keyword evidence="3" id="KW-0067">ATP-binding</keyword>
<dbReference type="RefSeq" id="WP_171245137.1">
    <property type="nucleotide sequence ID" value="NZ_JABEPQ010000005.1"/>
</dbReference>
<dbReference type="Pfam" id="PF13635">
    <property type="entry name" value="DUF4143"/>
    <property type="match status" value="1"/>
</dbReference>
<evidence type="ECO:0000313" key="4">
    <source>
        <dbReference type="Proteomes" id="UP000588586"/>
    </source>
</evidence>
<dbReference type="InterPro" id="IPR025420">
    <property type="entry name" value="DUF4143"/>
</dbReference>
<evidence type="ECO:0000259" key="1">
    <source>
        <dbReference type="Pfam" id="PF13173"/>
    </source>
</evidence>
<keyword evidence="4" id="KW-1185">Reference proteome</keyword>
<proteinExistence type="predicted"/>
<accession>A0A849HDG3</accession>
<dbReference type="Proteomes" id="UP000588586">
    <property type="component" value="Unassembled WGS sequence"/>
</dbReference>
<dbReference type="PANTHER" id="PTHR43566">
    <property type="entry name" value="CONSERVED PROTEIN"/>
    <property type="match status" value="1"/>
</dbReference>
<dbReference type="GO" id="GO:0005524">
    <property type="term" value="F:ATP binding"/>
    <property type="evidence" value="ECO:0007669"/>
    <property type="project" value="UniProtKB-KW"/>
</dbReference>
<dbReference type="InterPro" id="IPR041682">
    <property type="entry name" value="AAA_14"/>
</dbReference>
<dbReference type="AlphaFoldDB" id="A0A849HDG3"/>
<evidence type="ECO:0000259" key="2">
    <source>
        <dbReference type="Pfam" id="PF13635"/>
    </source>
</evidence>
<feature type="domain" description="AAA" evidence="1">
    <location>
        <begin position="25"/>
        <end position="136"/>
    </location>
</feature>
<organism evidence="3 4">
    <name type="scientific">Knoellia koreensis</name>
    <dbReference type="NCBI Taxonomy" id="2730921"/>
    <lineage>
        <taxon>Bacteria</taxon>
        <taxon>Bacillati</taxon>
        <taxon>Actinomycetota</taxon>
        <taxon>Actinomycetes</taxon>
        <taxon>Micrococcales</taxon>
        <taxon>Intrasporangiaceae</taxon>
        <taxon>Knoellia</taxon>
    </lineage>
</organism>
<dbReference type="EMBL" id="JABEPQ010000005">
    <property type="protein sequence ID" value="NNM47776.1"/>
    <property type="molecule type" value="Genomic_DNA"/>
</dbReference>
<feature type="domain" description="DUF4143" evidence="2">
    <location>
        <begin position="202"/>
        <end position="365"/>
    </location>
</feature>
<sequence>MVEGAGYRARVVDLELRERLSAIGAVLIEGPKACGKTETATQAAATIYRLDVDAAARSAAAYAPDVLLDSPAPVLLDEWQVAPSLWDHVRRAVDDRSPEKGLFIMAGSATPRDDINRHSGAGRIGVIQMRPMSLLESGHSSGAASLAALMDGDRVRGRDAGLSVPGIIDRVCVGGWPALLDATPTDAGRWLRDYLNQIVLVDIQELGTRRRDPENIRRLLASLARNVATSARVTALAKDVGGADGPVARSTVDGYLDSLHRLRLVENSPAWAPHMRSATPLQSSPTRYFIDPSLAVAALGQGPKQLMADLNATGYLFENLVVRDMRVYAQRSGGAVHHWRDQNQNEVDIIVTMPDGRWAAFEVKMNPDDADKAAATLLSFSQKVDQAKVGKPAAMGVITTTGFAYRRDDGVSVLPIGALGP</sequence>
<keyword evidence="3" id="KW-0547">Nucleotide-binding</keyword>
<evidence type="ECO:0000313" key="3">
    <source>
        <dbReference type="EMBL" id="NNM47776.1"/>
    </source>
</evidence>
<protein>
    <submittedName>
        <fullName evidence="3">ATP-binding protein</fullName>
    </submittedName>
</protein>
<gene>
    <name evidence="3" type="ORF">HJG52_17435</name>
</gene>
<comment type="caution">
    <text evidence="3">The sequence shown here is derived from an EMBL/GenBank/DDBJ whole genome shotgun (WGS) entry which is preliminary data.</text>
</comment>